<evidence type="ECO:0000313" key="7">
    <source>
        <dbReference type="EMBL" id="KAK9119524.1"/>
    </source>
</evidence>
<name>A0AAP0IPX3_9MAGN</name>
<organism evidence="7 8">
    <name type="scientific">Stephania cephalantha</name>
    <dbReference type="NCBI Taxonomy" id="152367"/>
    <lineage>
        <taxon>Eukaryota</taxon>
        <taxon>Viridiplantae</taxon>
        <taxon>Streptophyta</taxon>
        <taxon>Embryophyta</taxon>
        <taxon>Tracheophyta</taxon>
        <taxon>Spermatophyta</taxon>
        <taxon>Magnoliopsida</taxon>
        <taxon>Ranunculales</taxon>
        <taxon>Menispermaceae</taxon>
        <taxon>Menispermoideae</taxon>
        <taxon>Cissampelideae</taxon>
        <taxon>Stephania</taxon>
    </lineage>
</organism>
<keyword evidence="8" id="KW-1185">Reference proteome</keyword>
<feature type="domain" description="Wall-associated receptor kinase C-terminal" evidence="6">
    <location>
        <begin position="205"/>
        <end position="261"/>
    </location>
</feature>
<reference evidence="7 8" key="1">
    <citation type="submission" date="2024-01" db="EMBL/GenBank/DDBJ databases">
        <title>Genome assemblies of Stephania.</title>
        <authorList>
            <person name="Yang L."/>
        </authorList>
    </citation>
    <scope>NUCLEOTIDE SEQUENCE [LARGE SCALE GENOMIC DNA]</scope>
    <source>
        <strain evidence="7">JXDWG</strain>
        <tissue evidence="7">Leaf</tissue>
    </source>
</reference>
<evidence type="ECO:0008006" key="9">
    <source>
        <dbReference type="Google" id="ProtNLM"/>
    </source>
</evidence>
<dbReference type="Pfam" id="PF13947">
    <property type="entry name" value="GUB_WAK_bind"/>
    <property type="match status" value="1"/>
</dbReference>
<feature type="chain" id="PRO_5042904385" description="Wall-associated receptor kinase galacturonan-binding domain-containing protein" evidence="4">
    <location>
        <begin position="26"/>
        <end position="299"/>
    </location>
</feature>
<evidence type="ECO:0000313" key="8">
    <source>
        <dbReference type="Proteomes" id="UP001419268"/>
    </source>
</evidence>
<dbReference type="PANTHER" id="PTHR33355:SF10">
    <property type="entry name" value="EGF-LIKE DOMAIN-CONTAINING PROTEIN"/>
    <property type="match status" value="1"/>
</dbReference>
<keyword evidence="3" id="KW-0325">Glycoprotein</keyword>
<dbReference type="GO" id="GO:0030247">
    <property type="term" value="F:polysaccharide binding"/>
    <property type="evidence" value="ECO:0007669"/>
    <property type="project" value="InterPro"/>
</dbReference>
<comment type="caution">
    <text evidence="7">The sequence shown here is derived from an EMBL/GenBank/DDBJ whole genome shotgun (WGS) entry which is preliminary data.</text>
</comment>
<accession>A0AAP0IPX3</accession>
<evidence type="ECO:0000256" key="4">
    <source>
        <dbReference type="SAM" id="SignalP"/>
    </source>
</evidence>
<evidence type="ECO:0000256" key="3">
    <source>
        <dbReference type="ARBA" id="ARBA00023180"/>
    </source>
</evidence>
<protein>
    <recommendedName>
        <fullName evidence="9">Wall-associated receptor kinase galacturonan-binding domain-containing protein</fullName>
    </recommendedName>
</protein>
<feature type="domain" description="Wall-associated receptor kinase galacturonan-binding" evidence="5">
    <location>
        <begin position="28"/>
        <end position="88"/>
    </location>
</feature>
<evidence type="ECO:0000256" key="2">
    <source>
        <dbReference type="ARBA" id="ARBA00022729"/>
    </source>
</evidence>
<dbReference type="Proteomes" id="UP001419268">
    <property type="component" value="Unassembled WGS sequence"/>
</dbReference>
<evidence type="ECO:0000259" key="5">
    <source>
        <dbReference type="Pfam" id="PF13947"/>
    </source>
</evidence>
<sequence>MMNLKFSNFSPLFISLIFLPSLVSPQPCKKSCGSQHIRYPFGTGPGCGDPRFQKYVTCNGDRLTFATHSGCYTIQNIDYTNQVFYIQDPSMSTCLSTQSSKGFGLDWDAPFTFIEDNVFALLDCSTSASPLFNSQLRTDGNNSLMPLCDNEGTPICSFLYSCPAISTLNLPISTCCVYTPVDLGPAYDMDLQKLHCSSYTGVYSFNGQESNPENWKYGVALKYKFNVKNEFPGYCSNCESSNGVCGYNLNNYNSFVCNCVGGVNTTTDCYFGASWSKSKKILPWPIGTWLIFSVAWYLN</sequence>
<evidence type="ECO:0000256" key="1">
    <source>
        <dbReference type="ARBA" id="ARBA00004167"/>
    </source>
</evidence>
<dbReference type="GO" id="GO:0016020">
    <property type="term" value="C:membrane"/>
    <property type="evidence" value="ECO:0007669"/>
    <property type="project" value="UniProtKB-SubCell"/>
</dbReference>
<dbReference type="InterPro" id="IPR025287">
    <property type="entry name" value="WAK_GUB"/>
</dbReference>
<dbReference type="EMBL" id="JBBNAG010000007">
    <property type="protein sequence ID" value="KAK9119524.1"/>
    <property type="molecule type" value="Genomic_DNA"/>
</dbReference>
<dbReference type="PANTHER" id="PTHR33355">
    <property type="entry name" value="WALL-ASSOCIATED RECEPTOR KINASE CARBOXY-TERMINAL PROTEIN-RELATED"/>
    <property type="match status" value="1"/>
</dbReference>
<feature type="signal peptide" evidence="4">
    <location>
        <begin position="1"/>
        <end position="25"/>
    </location>
</feature>
<proteinExistence type="predicted"/>
<comment type="subcellular location">
    <subcellularLocation>
        <location evidence="1">Membrane</location>
        <topology evidence="1">Single-pass membrane protein</topology>
    </subcellularLocation>
</comment>
<dbReference type="InterPro" id="IPR032872">
    <property type="entry name" value="WAK_assoc_C"/>
</dbReference>
<evidence type="ECO:0000259" key="6">
    <source>
        <dbReference type="Pfam" id="PF14380"/>
    </source>
</evidence>
<gene>
    <name evidence="7" type="ORF">Scep_017617</name>
</gene>
<dbReference type="AlphaFoldDB" id="A0AAP0IPX3"/>
<keyword evidence="2 4" id="KW-0732">Signal</keyword>
<dbReference type="Pfam" id="PF14380">
    <property type="entry name" value="WAK_assoc"/>
    <property type="match status" value="1"/>
</dbReference>